<accession>A0A0G0LBM4</accession>
<protein>
    <submittedName>
        <fullName evidence="4">TDP-4-keto-6-deoxy-D-glucose transaminase</fullName>
    </submittedName>
</protein>
<dbReference type="CDD" id="cd00616">
    <property type="entry name" value="AHBA_syn"/>
    <property type="match status" value="1"/>
</dbReference>
<dbReference type="Gene3D" id="3.40.640.10">
    <property type="entry name" value="Type I PLP-dependent aspartate aminotransferase-like (Major domain)"/>
    <property type="match status" value="1"/>
</dbReference>
<evidence type="ECO:0000256" key="1">
    <source>
        <dbReference type="PIRSR" id="PIRSR000390-1"/>
    </source>
</evidence>
<dbReference type="InterPro" id="IPR015421">
    <property type="entry name" value="PyrdxlP-dep_Trfase_major"/>
</dbReference>
<dbReference type="Proteomes" id="UP000034893">
    <property type="component" value="Unassembled WGS sequence"/>
</dbReference>
<gene>
    <name evidence="4" type="ORF">UT12_C0014G0006</name>
</gene>
<dbReference type="InterPro" id="IPR000653">
    <property type="entry name" value="DegT/StrS_aminotransferase"/>
</dbReference>
<evidence type="ECO:0000313" key="5">
    <source>
        <dbReference type="Proteomes" id="UP000034893"/>
    </source>
</evidence>
<evidence type="ECO:0000313" key="4">
    <source>
        <dbReference type="EMBL" id="KKQ89428.1"/>
    </source>
</evidence>
<dbReference type="PANTHER" id="PTHR30244:SF34">
    <property type="entry name" value="DTDP-4-AMINO-4,6-DIDEOXYGALACTOSE TRANSAMINASE"/>
    <property type="match status" value="1"/>
</dbReference>
<keyword evidence="2 3" id="KW-0663">Pyridoxal phosphate</keyword>
<dbReference type="AlphaFoldDB" id="A0A0G0LBM4"/>
<feature type="active site" description="Proton acceptor" evidence="1">
    <location>
        <position position="185"/>
    </location>
</feature>
<dbReference type="PATRIC" id="fig|1618414.3.peg.431"/>
<name>A0A0G0LBM4_9BACT</name>
<dbReference type="Pfam" id="PF01041">
    <property type="entry name" value="DegT_DnrJ_EryC1"/>
    <property type="match status" value="1"/>
</dbReference>
<dbReference type="PANTHER" id="PTHR30244">
    <property type="entry name" value="TRANSAMINASE"/>
    <property type="match status" value="1"/>
</dbReference>
<dbReference type="InterPro" id="IPR015424">
    <property type="entry name" value="PyrdxlP-dep_Trfase"/>
</dbReference>
<evidence type="ECO:0000256" key="2">
    <source>
        <dbReference type="PIRSR" id="PIRSR000390-2"/>
    </source>
</evidence>
<sequence>MNTKFIIPLHKPFWGKEEEKAAVLAIRSGTGVGDLSYSQLLAQHLSDILGCKFVLPTGSGTAALELACACLLRKGDEVILPSFTFSSCANAILLAGAKPVFCDIDINTYNIDPSDVEKRITQKTRAIMVVHYAGFACEMNKVMDIAQKYRLLVIEDAAHALGAKYQGQSLGTMGNVGCFSFHGTKNVASGEGGFFTTNDKSLSKLAEIIREKGTNRSSFMRGERKKYSWVKVGRSLVLSDILAAIALEQVKKLEKITRLRKRKGKYLLKKLQILSSKIILPTEKEYCDTNWHIFAIRVPRLSRDRVIRGLRSYGIEASFHYLPLHTSTMGRKFGYKTGDLPVTEEVSATLIRLPIYPSLKKSEIDYMAAALEKSLL</sequence>
<dbReference type="EMBL" id="LBVP01000014">
    <property type="protein sequence ID" value="KKQ89428.1"/>
    <property type="molecule type" value="Genomic_DNA"/>
</dbReference>
<dbReference type="PIRSF" id="PIRSF000390">
    <property type="entry name" value="PLP_StrS"/>
    <property type="match status" value="1"/>
</dbReference>
<feature type="modified residue" description="N6-(pyridoxal phosphate)lysine" evidence="2">
    <location>
        <position position="185"/>
    </location>
</feature>
<reference evidence="4 5" key="1">
    <citation type="journal article" date="2015" name="Nature">
        <title>rRNA introns, odd ribosomes, and small enigmatic genomes across a large radiation of phyla.</title>
        <authorList>
            <person name="Brown C.T."/>
            <person name="Hug L.A."/>
            <person name="Thomas B.C."/>
            <person name="Sharon I."/>
            <person name="Castelle C.J."/>
            <person name="Singh A."/>
            <person name="Wilkins M.J."/>
            <person name="Williams K.H."/>
            <person name="Banfield J.F."/>
        </authorList>
    </citation>
    <scope>NUCLEOTIDE SEQUENCE [LARGE SCALE GENOMIC DNA]</scope>
</reference>
<dbReference type="SUPFAM" id="SSF53383">
    <property type="entry name" value="PLP-dependent transferases"/>
    <property type="match status" value="1"/>
</dbReference>
<dbReference type="GO" id="GO:0000271">
    <property type="term" value="P:polysaccharide biosynthetic process"/>
    <property type="evidence" value="ECO:0007669"/>
    <property type="project" value="TreeGrafter"/>
</dbReference>
<organism evidence="4 5">
    <name type="scientific">Candidatus Curtissbacteria bacterium GW2011_GWC2_38_9</name>
    <dbReference type="NCBI Taxonomy" id="1618414"/>
    <lineage>
        <taxon>Bacteria</taxon>
        <taxon>Candidatus Curtissiibacteriota</taxon>
    </lineage>
</organism>
<dbReference type="GO" id="GO:0030170">
    <property type="term" value="F:pyridoxal phosphate binding"/>
    <property type="evidence" value="ECO:0007669"/>
    <property type="project" value="TreeGrafter"/>
</dbReference>
<comment type="similarity">
    <text evidence="3">Belongs to the DegT/DnrJ/EryC1 family.</text>
</comment>
<dbReference type="GO" id="GO:0008483">
    <property type="term" value="F:transaminase activity"/>
    <property type="evidence" value="ECO:0007669"/>
    <property type="project" value="TreeGrafter"/>
</dbReference>
<comment type="caution">
    <text evidence="4">The sequence shown here is derived from an EMBL/GenBank/DDBJ whole genome shotgun (WGS) entry which is preliminary data.</text>
</comment>
<proteinExistence type="inferred from homology"/>
<dbReference type="InterPro" id="IPR015422">
    <property type="entry name" value="PyrdxlP-dep_Trfase_small"/>
</dbReference>
<evidence type="ECO:0000256" key="3">
    <source>
        <dbReference type="RuleBase" id="RU004508"/>
    </source>
</evidence>
<dbReference type="Gene3D" id="3.90.1150.10">
    <property type="entry name" value="Aspartate Aminotransferase, domain 1"/>
    <property type="match status" value="1"/>
</dbReference>
<dbReference type="NCBIfam" id="NF008687">
    <property type="entry name" value="PRK11706.1"/>
    <property type="match status" value="1"/>
</dbReference>